<evidence type="ECO:0000256" key="2">
    <source>
        <dbReference type="ARBA" id="ARBA00022517"/>
    </source>
</evidence>
<dbReference type="Proteomes" id="UP001138768">
    <property type="component" value="Unassembled WGS sequence"/>
</dbReference>
<evidence type="ECO:0000313" key="6">
    <source>
        <dbReference type="EMBL" id="MBK1621185.1"/>
    </source>
</evidence>
<dbReference type="InterPro" id="IPR028989">
    <property type="entry name" value="RimP_N"/>
</dbReference>
<dbReference type="GO" id="GO:0000028">
    <property type="term" value="P:ribosomal small subunit assembly"/>
    <property type="evidence" value="ECO:0007669"/>
    <property type="project" value="TreeGrafter"/>
</dbReference>
<evidence type="ECO:0000259" key="4">
    <source>
        <dbReference type="Pfam" id="PF02576"/>
    </source>
</evidence>
<name>A0A9X0WDI7_9GAMM</name>
<dbReference type="AlphaFoldDB" id="A0A9X0WDI7"/>
<dbReference type="NCBIfam" id="NF000927">
    <property type="entry name" value="PRK00092.1-1"/>
    <property type="match status" value="1"/>
</dbReference>
<evidence type="ECO:0000256" key="3">
    <source>
        <dbReference type="HAMAP-Rule" id="MF_01077"/>
    </source>
</evidence>
<comment type="similarity">
    <text evidence="3">Belongs to the RimP family.</text>
</comment>
<dbReference type="InterPro" id="IPR035956">
    <property type="entry name" value="RimP_N_sf"/>
</dbReference>
<dbReference type="PANTHER" id="PTHR33867">
    <property type="entry name" value="RIBOSOME MATURATION FACTOR RIMP"/>
    <property type="match status" value="1"/>
</dbReference>
<evidence type="ECO:0000256" key="1">
    <source>
        <dbReference type="ARBA" id="ARBA00022490"/>
    </source>
</evidence>
<dbReference type="GO" id="GO:0005829">
    <property type="term" value="C:cytosol"/>
    <property type="evidence" value="ECO:0007669"/>
    <property type="project" value="TreeGrafter"/>
</dbReference>
<dbReference type="PANTHER" id="PTHR33867:SF1">
    <property type="entry name" value="RIBOSOME MATURATION FACTOR RIMP"/>
    <property type="match status" value="1"/>
</dbReference>
<keyword evidence="1 3" id="KW-0963">Cytoplasm</keyword>
<feature type="domain" description="Ribosome maturation factor RimP C-terminal" evidence="5">
    <location>
        <begin position="94"/>
        <end position="158"/>
    </location>
</feature>
<accession>A0A9X0WDI7</accession>
<comment type="function">
    <text evidence="3">Required for maturation of 30S ribosomal subunits.</text>
</comment>
<comment type="subcellular location">
    <subcellularLocation>
        <location evidence="3">Cytoplasm</location>
    </subcellularLocation>
</comment>
<protein>
    <recommendedName>
        <fullName evidence="3">Ribosome maturation factor RimP</fullName>
    </recommendedName>
</protein>
<dbReference type="SUPFAM" id="SSF74942">
    <property type="entry name" value="YhbC-like, C-terminal domain"/>
    <property type="match status" value="1"/>
</dbReference>
<dbReference type="Pfam" id="PF17384">
    <property type="entry name" value="DUF150_C"/>
    <property type="match status" value="1"/>
</dbReference>
<dbReference type="Gene3D" id="2.30.30.180">
    <property type="entry name" value="Ribosome maturation factor RimP, C-terminal domain"/>
    <property type="match status" value="1"/>
</dbReference>
<dbReference type="EMBL" id="NRRY01000061">
    <property type="protein sequence ID" value="MBK1621185.1"/>
    <property type="molecule type" value="Genomic_DNA"/>
</dbReference>
<dbReference type="InterPro" id="IPR028998">
    <property type="entry name" value="RimP_C"/>
</dbReference>
<dbReference type="InterPro" id="IPR036847">
    <property type="entry name" value="RimP_C_sf"/>
</dbReference>
<dbReference type="HAMAP" id="MF_01077">
    <property type="entry name" value="RimP"/>
    <property type="match status" value="1"/>
</dbReference>
<comment type="caution">
    <text evidence="6">The sequence shown here is derived from an EMBL/GenBank/DDBJ whole genome shotgun (WGS) entry which is preliminary data.</text>
</comment>
<keyword evidence="7" id="KW-1185">Reference proteome</keyword>
<gene>
    <name evidence="3" type="primary">rimP</name>
    <name evidence="6" type="ORF">CKO42_22755</name>
</gene>
<feature type="domain" description="Ribosome maturation factor RimP N-terminal" evidence="4">
    <location>
        <begin position="12"/>
        <end position="84"/>
    </location>
</feature>
<organism evidence="6 7">
    <name type="scientific">Lamprobacter modestohalophilus</name>
    <dbReference type="NCBI Taxonomy" id="1064514"/>
    <lineage>
        <taxon>Bacteria</taxon>
        <taxon>Pseudomonadati</taxon>
        <taxon>Pseudomonadota</taxon>
        <taxon>Gammaproteobacteria</taxon>
        <taxon>Chromatiales</taxon>
        <taxon>Chromatiaceae</taxon>
        <taxon>Lamprobacter</taxon>
    </lineage>
</organism>
<dbReference type="GO" id="GO:0006412">
    <property type="term" value="P:translation"/>
    <property type="evidence" value="ECO:0007669"/>
    <property type="project" value="TreeGrafter"/>
</dbReference>
<dbReference type="InterPro" id="IPR003728">
    <property type="entry name" value="Ribosome_maturation_RimP"/>
</dbReference>
<dbReference type="Pfam" id="PF02576">
    <property type="entry name" value="RimP_N"/>
    <property type="match status" value="1"/>
</dbReference>
<dbReference type="CDD" id="cd01734">
    <property type="entry name" value="YlxS_C"/>
    <property type="match status" value="1"/>
</dbReference>
<dbReference type="FunFam" id="3.30.300.70:FF:000001">
    <property type="entry name" value="Ribosome maturation factor RimP"/>
    <property type="match status" value="1"/>
</dbReference>
<dbReference type="RefSeq" id="WP_200249472.1">
    <property type="nucleotide sequence ID" value="NZ_NRRY01000061.1"/>
</dbReference>
<keyword evidence="2 3" id="KW-0690">Ribosome biogenesis</keyword>
<proteinExistence type="inferred from homology"/>
<evidence type="ECO:0000259" key="5">
    <source>
        <dbReference type="Pfam" id="PF17384"/>
    </source>
</evidence>
<reference evidence="6 7" key="1">
    <citation type="journal article" date="2020" name="Microorganisms">
        <title>Osmotic Adaptation and Compatible Solute Biosynthesis of Phototrophic Bacteria as Revealed from Genome Analyses.</title>
        <authorList>
            <person name="Imhoff J.F."/>
            <person name="Rahn T."/>
            <person name="Kunzel S."/>
            <person name="Keller A."/>
            <person name="Neulinger S.C."/>
        </authorList>
    </citation>
    <scope>NUCLEOTIDE SEQUENCE [LARGE SCALE GENOMIC DNA]</scope>
    <source>
        <strain evidence="6 7">DSM 25653</strain>
    </source>
</reference>
<dbReference type="SUPFAM" id="SSF75420">
    <property type="entry name" value="YhbC-like, N-terminal domain"/>
    <property type="match status" value="1"/>
</dbReference>
<sequence>MRRANDRLTKLVTSVVEPMGYEAIGVEHASAGSAEAVLRVYIDHANGITVDDCEAVSRQLSSVLDVEDPISGHYALEVSSPGLDRPLFSVEQIECQRGNRIRVRLAEKLEGRRNFEGEVLALSDGGQILELGLDEGHEQRRVQLPIDQVESARVVPEFNFSQSAR</sequence>
<evidence type="ECO:0000313" key="7">
    <source>
        <dbReference type="Proteomes" id="UP001138768"/>
    </source>
</evidence>
<dbReference type="Gene3D" id="3.30.300.70">
    <property type="entry name" value="RimP-like superfamily, N-terminal"/>
    <property type="match status" value="1"/>
</dbReference>